<protein>
    <submittedName>
        <fullName evidence="2">Uncharacterized protein</fullName>
    </submittedName>
</protein>
<reference evidence="2 3" key="1">
    <citation type="submission" date="2020-08" db="EMBL/GenBank/DDBJ databases">
        <title>A Genomic Blueprint of the Chicken Gut Microbiome.</title>
        <authorList>
            <person name="Gilroy R."/>
            <person name="Ravi A."/>
            <person name="Getino M."/>
            <person name="Pursley I."/>
            <person name="Horton D.L."/>
            <person name="Alikhan N.-F."/>
            <person name="Baker D."/>
            <person name="Gharbi K."/>
            <person name="Hall N."/>
            <person name="Watson M."/>
            <person name="Adriaenssens E.M."/>
            <person name="Foster-Nyarko E."/>
            <person name="Jarju S."/>
            <person name="Secka A."/>
            <person name="Antonio M."/>
            <person name="Oren A."/>
            <person name="Chaudhuri R."/>
            <person name="La Ragione R.M."/>
            <person name="Hildebrand F."/>
            <person name="Pallen M.J."/>
        </authorList>
    </citation>
    <scope>NUCLEOTIDE SEQUENCE [LARGE SCALE GENOMIC DNA]</scope>
    <source>
        <strain evidence="2 3">Re31</strain>
    </source>
</reference>
<organism evidence="2 3">
    <name type="scientific">Ureibacillus galli</name>
    <dbReference type="NCBI Taxonomy" id="2762222"/>
    <lineage>
        <taxon>Bacteria</taxon>
        <taxon>Bacillati</taxon>
        <taxon>Bacillota</taxon>
        <taxon>Bacilli</taxon>
        <taxon>Bacillales</taxon>
        <taxon>Caryophanaceae</taxon>
        <taxon>Ureibacillus</taxon>
    </lineage>
</organism>
<name>A0ABR8XAW4_9BACL</name>
<accession>A0ABR8XAW4</accession>
<dbReference type="RefSeq" id="WP_191706838.1">
    <property type="nucleotide sequence ID" value="NZ_JACSQA010000006.1"/>
</dbReference>
<dbReference type="EMBL" id="JACSQA010000006">
    <property type="protein sequence ID" value="MBD8026338.1"/>
    <property type="molecule type" value="Genomic_DNA"/>
</dbReference>
<dbReference type="Proteomes" id="UP000640930">
    <property type="component" value="Unassembled WGS sequence"/>
</dbReference>
<evidence type="ECO:0000313" key="2">
    <source>
        <dbReference type="EMBL" id="MBD8026338.1"/>
    </source>
</evidence>
<keyword evidence="1" id="KW-0812">Transmembrane</keyword>
<keyword evidence="1" id="KW-0472">Membrane</keyword>
<keyword evidence="3" id="KW-1185">Reference proteome</keyword>
<proteinExistence type="predicted"/>
<gene>
    <name evidence="2" type="ORF">H9636_06670</name>
</gene>
<evidence type="ECO:0000313" key="3">
    <source>
        <dbReference type="Proteomes" id="UP000640930"/>
    </source>
</evidence>
<sequence>MAISNPQYAFLEADYVNPNLNEAIWELEDSSEKIKINERLADAQSNTGLKIITTNIYIKVNSILPYLHIVPVDVYCIVLLFIGKGFQYS</sequence>
<keyword evidence="1" id="KW-1133">Transmembrane helix</keyword>
<feature type="transmembrane region" description="Helical" evidence="1">
    <location>
        <begin position="63"/>
        <end position="83"/>
    </location>
</feature>
<evidence type="ECO:0000256" key="1">
    <source>
        <dbReference type="SAM" id="Phobius"/>
    </source>
</evidence>
<comment type="caution">
    <text evidence="2">The sequence shown here is derived from an EMBL/GenBank/DDBJ whole genome shotgun (WGS) entry which is preliminary data.</text>
</comment>